<keyword evidence="3" id="KW-1185">Reference proteome</keyword>
<evidence type="ECO:0000313" key="3">
    <source>
        <dbReference type="Proteomes" id="UP001221757"/>
    </source>
</evidence>
<name>A0AAD7CWA6_MYCRO</name>
<dbReference type="AlphaFoldDB" id="A0AAD7CWA6"/>
<dbReference type="EMBL" id="JARKIE010000204">
    <property type="protein sequence ID" value="KAJ7667190.1"/>
    <property type="molecule type" value="Genomic_DNA"/>
</dbReference>
<feature type="compositionally biased region" description="Basic and acidic residues" evidence="1">
    <location>
        <begin position="90"/>
        <end position="116"/>
    </location>
</feature>
<evidence type="ECO:0000313" key="2">
    <source>
        <dbReference type="EMBL" id="KAJ7667190.1"/>
    </source>
</evidence>
<gene>
    <name evidence="2" type="ORF">B0H17DRAFT_1088968</name>
</gene>
<proteinExistence type="predicted"/>
<reference evidence="2" key="1">
    <citation type="submission" date="2023-03" db="EMBL/GenBank/DDBJ databases">
        <title>Massive genome expansion in bonnet fungi (Mycena s.s.) driven by repeated elements and novel gene families across ecological guilds.</title>
        <authorList>
            <consortium name="Lawrence Berkeley National Laboratory"/>
            <person name="Harder C.B."/>
            <person name="Miyauchi S."/>
            <person name="Viragh M."/>
            <person name="Kuo A."/>
            <person name="Thoen E."/>
            <person name="Andreopoulos B."/>
            <person name="Lu D."/>
            <person name="Skrede I."/>
            <person name="Drula E."/>
            <person name="Henrissat B."/>
            <person name="Morin E."/>
            <person name="Kohler A."/>
            <person name="Barry K."/>
            <person name="LaButti K."/>
            <person name="Morin E."/>
            <person name="Salamov A."/>
            <person name="Lipzen A."/>
            <person name="Mereny Z."/>
            <person name="Hegedus B."/>
            <person name="Baldrian P."/>
            <person name="Stursova M."/>
            <person name="Weitz H."/>
            <person name="Taylor A."/>
            <person name="Grigoriev I.V."/>
            <person name="Nagy L.G."/>
            <person name="Martin F."/>
            <person name="Kauserud H."/>
        </authorList>
    </citation>
    <scope>NUCLEOTIDE SEQUENCE</scope>
    <source>
        <strain evidence="2">CBHHK067</strain>
    </source>
</reference>
<dbReference type="Proteomes" id="UP001221757">
    <property type="component" value="Unassembled WGS sequence"/>
</dbReference>
<organism evidence="2 3">
    <name type="scientific">Mycena rosella</name>
    <name type="common">Pink bonnet</name>
    <name type="synonym">Agaricus rosellus</name>
    <dbReference type="NCBI Taxonomy" id="1033263"/>
    <lineage>
        <taxon>Eukaryota</taxon>
        <taxon>Fungi</taxon>
        <taxon>Dikarya</taxon>
        <taxon>Basidiomycota</taxon>
        <taxon>Agaricomycotina</taxon>
        <taxon>Agaricomycetes</taxon>
        <taxon>Agaricomycetidae</taxon>
        <taxon>Agaricales</taxon>
        <taxon>Marasmiineae</taxon>
        <taxon>Mycenaceae</taxon>
        <taxon>Mycena</taxon>
    </lineage>
</organism>
<protein>
    <submittedName>
        <fullName evidence="2">Uncharacterized protein</fullName>
    </submittedName>
</protein>
<feature type="region of interest" description="Disordered" evidence="1">
    <location>
        <begin position="49"/>
        <end position="116"/>
    </location>
</feature>
<comment type="caution">
    <text evidence="2">The sequence shown here is derived from an EMBL/GenBank/DDBJ whole genome shotgun (WGS) entry which is preliminary data.</text>
</comment>
<evidence type="ECO:0000256" key="1">
    <source>
        <dbReference type="SAM" id="MobiDB-lite"/>
    </source>
</evidence>
<sequence length="116" mass="13273">MNNRSQHYVNVDFYQFPQRWPSAPDGQASTTYGRASVAYGRASAMYGQASAPDGQASALEGQEKQRMTRRPCTAKSREEWAVVLHAQRRIPPESQRDLQRREDDEWSRDRKEGGGR</sequence>
<accession>A0AAD7CWA6</accession>